<reference evidence="1 2" key="1">
    <citation type="submission" date="2023-05" db="EMBL/GenBank/DDBJ databases">
        <title>B98-5 Cell Line De Novo Hybrid Assembly: An Optical Mapping Approach.</title>
        <authorList>
            <person name="Kananen K."/>
            <person name="Auerbach J.A."/>
            <person name="Kautto E."/>
            <person name="Blachly J.S."/>
        </authorList>
    </citation>
    <scope>NUCLEOTIDE SEQUENCE [LARGE SCALE GENOMIC DNA]</scope>
    <source>
        <strain evidence="1">B95-8</strain>
        <tissue evidence="1">Cell line</tissue>
    </source>
</reference>
<proteinExistence type="predicted"/>
<evidence type="ECO:0000313" key="1">
    <source>
        <dbReference type="EMBL" id="KAK2081804.1"/>
    </source>
</evidence>
<organism evidence="1 2">
    <name type="scientific">Saguinus oedipus</name>
    <name type="common">Cotton-top tamarin</name>
    <name type="synonym">Oedipomidas oedipus</name>
    <dbReference type="NCBI Taxonomy" id="9490"/>
    <lineage>
        <taxon>Eukaryota</taxon>
        <taxon>Metazoa</taxon>
        <taxon>Chordata</taxon>
        <taxon>Craniata</taxon>
        <taxon>Vertebrata</taxon>
        <taxon>Euteleostomi</taxon>
        <taxon>Mammalia</taxon>
        <taxon>Eutheria</taxon>
        <taxon>Euarchontoglires</taxon>
        <taxon>Primates</taxon>
        <taxon>Haplorrhini</taxon>
        <taxon>Platyrrhini</taxon>
        <taxon>Cebidae</taxon>
        <taxon>Callitrichinae</taxon>
        <taxon>Saguinus</taxon>
    </lineage>
</organism>
<evidence type="ECO:0000313" key="2">
    <source>
        <dbReference type="Proteomes" id="UP001266305"/>
    </source>
</evidence>
<keyword evidence="2" id="KW-1185">Reference proteome</keyword>
<name>A0ABQ9TAQ5_SAGOE</name>
<sequence length="85" mass="10040">MYGWKELWSKLRYGWGKSSYEVEWQPLEARMNHAPAQNPYLRMEENYCHIAKGRHLNSSAARENHTVNKTTTIPWGSFCTNSFVF</sequence>
<dbReference type="Proteomes" id="UP001266305">
    <property type="component" value="Unassembled WGS sequence"/>
</dbReference>
<feature type="non-terminal residue" evidence="1">
    <location>
        <position position="85"/>
    </location>
</feature>
<dbReference type="EMBL" id="JASSZA010000071">
    <property type="protein sequence ID" value="KAK2081804.1"/>
    <property type="molecule type" value="Genomic_DNA"/>
</dbReference>
<comment type="caution">
    <text evidence="1">The sequence shown here is derived from an EMBL/GenBank/DDBJ whole genome shotgun (WGS) entry which is preliminary data.</text>
</comment>
<evidence type="ECO:0008006" key="3">
    <source>
        <dbReference type="Google" id="ProtNLM"/>
    </source>
</evidence>
<gene>
    <name evidence="1" type="ORF">P7K49_040932</name>
</gene>
<accession>A0ABQ9TAQ5</accession>
<protein>
    <recommendedName>
        <fullName evidence="3">Chromo domain-containing protein</fullName>
    </recommendedName>
</protein>